<dbReference type="Proteomes" id="UP001302126">
    <property type="component" value="Unassembled WGS sequence"/>
</dbReference>
<feature type="non-terminal residue" evidence="2">
    <location>
        <position position="1"/>
    </location>
</feature>
<dbReference type="EMBL" id="MU864646">
    <property type="protein sequence ID" value="KAK4182527.1"/>
    <property type="molecule type" value="Genomic_DNA"/>
</dbReference>
<sequence length="119" mass="13637">FTLLQILRASSDMVEETMTDFLTLRKVFATEISKLLLVKTPPPDNNDDLAPLYRNRDKAARLVEAHTQRVEARIQRKTEEIKSLRDGIFNATSLREATKGIVINPAIYVFMIVTVIYTR</sequence>
<gene>
    <name evidence="2" type="ORF">QBC35DRAFT_395804</name>
</gene>
<keyword evidence="3" id="KW-1185">Reference proteome</keyword>
<comment type="caution">
    <text evidence="2">The sequence shown here is derived from an EMBL/GenBank/DDBJ whole genome shotgun (WGS) entry which is preliminary data.</text>
</comment>
<evidence type="ECO:0000313" key="3">
    <source>
        <dbReference type="Proteomes" id="UP001302126"/>
    </source>
</evidence>
<evidence type="ECO:0000256" key="1">
    <source>
        <dbReference type="SAM" id="Phobius"/>
    </source>
</evidence>
<feature type="transmembrane region" description="Helical" evidence="1">
    <location>
        <begin position="101"/>
        <end position="118"/>
    </location>
</feature>
<reference evidence="2" key="2">
    <citation type="submission" date="2023-05" db="EMBL/GenBank/DDBJ databases">
        <authorList>
            <consortium name="Lawrence Berkeley National Laboratory"/>
            <person name="Steindorff A."/>
            <person name="Hensen N."/>
            <person name="Bonometti L."/>
            <person name="Westerberg I."/>
            <person name="Brannstrom I.O."/>
            <person name="Guillou S."/>
            <person name="Cros-Aarteil S."/>
            <person name="Calhoun S."/>
            <person name="Haridas S."/>
            <person name="Kuo A."/>
            <person name="Mondo S."/>
            <person name="Pangilinan J."/>
            <person name="Riley R."/>
            <person name="Labutti K."/>
            <person name="Andreopoulos B."/>
            <person name="Lipzen A."/>
            <person name="Chen C."/>
            <person name="Yanf M."/>
            <person name="Daum C."/>
            <person name="Ng V."/>
            <person name="Clum A."/>
            <person name="Ohm R."/>
            <person name="Martin F."/>
            <person name="Silar P."/>
            <person name="Natvig D."/>
            <person name="Lalanne C."/>
            <person name="Gautier V."/>
            <person name="Ament-Velasquez S.L."/>
            <person name="Kruys A."/>
            <person name="Hutchinson M.I."/>
            <person name="Powell A.J."/>
            <person name="Barry K."/>
            <person name="Miller A.N."/>
            <person name="Grigoriev I.V."/>
            <person name="Debuchy R."/>
            <person name="Gladieux P."/>
            <person name="Thoren M.H."/>
            <person name="Johannesson H."/>
        </authorList>
    </citation>
    <scope>NUCLEOTIDE SEQUENCE</scope>
    <source>
        <strain evidence="2">PSN309</strain>
    </source>
</reference>
<dbReference type="AlphaFoldDB" id="A0AAN7AE53"/>
<reference evidence="2" key="1">
    <citation type="journal article" date="2023" name="Mol. Phylogenet. Evol.">
        <title>Genome-scale phylogeny and comparative genomics of the fungal order Sordariales.</title>
        <authorList>
            <person name="Hensen N."/>
            <person name="Bonometti L."/>
            <person name="Westerberg I."/>
            <person name="Brannstrom I.O."/>
            <person name="Guillou S."/>
            <person name="Cros-Aarteil S."/>
            <person name="Calhoun S."/>
            <person name="Haridas S."/>
            <person name="Kuo A."/>
            <person name="Mondo S."/>
            <person name="Pangilinan J."/>
            <person name="Riley R."/>
            <person name="LaButti K."/>
            <person name="Andreopoulos B."/>
            <person name="Lipzen A."/>
            <person name="Chen C."/>
            <person name="Yan M."/>
            <person name="Daum C."/>
            <person name="Ng V."/>
            <person name="Clum A."/>
            <person name="Steindorff A."/>
            <person name="Ohm R.A."/>
            <person name="Martin F."/>
            <person name="Silar P."/>
            <person name="Natvig D.O."/>
            <person name="Lalanne C."/>
            <person name="Gautier V."/>
            <person name="Ament-Velasquez S.L."/>
            <person name="Kruys A."/>
            <person name="Hutchinson M.I."/>
            <person name="Powell A.J."/>
            <person name="Barry K."/>
            <person name="Miller A.N."/>
            <person name="Grigoriev I.V."/>
            <person name="Debuchy R."/>
            <person name="Gladieux P."/>
            <person name="Hiltunen Thoren M."/>
            <person name="Johannesson H."/>
        </authorList>
    </citation>
    <scope>NUCLEOTIDE SEQUENCE</scope>
    <source>
        <strain evidence="2">PSN309</strain>
    </source>
</reference>
<evidence type="ECO:0000313" key="2">
    <source>
        <dbReference type="EMBL" id="KAK4182527.1"/>
    </source>
</evidence>
<proteinExistence type="predicted"/>
<organism evidence="2 3">
    <name type="scientific">Podospora australis</name>
    <dbReference type="NCBI Taxonomy" id="1536484"/>
    <lineage>
        <taxon>Eukaryota</taxon>
        <taxon>Fungi</taxon>
        <taxon>Dikarya</taxon>
        <taxon>Ascomycota</taxon>
        <taxon>Pezizomycotina</taxon>
        <taxon>Sordariomycetes</taxon>
        <taxon>Sordariomycetidae</taxon>
        <taxon>Sordariales</taxon>
        <taxon>Podosporaceae</taxon>
        <taxon>Podospora</taxon>
    </lineage>
</organism>
<name>A0AAN7AE53_9PEZI</name>
<keyword evidence="1" id="KW-1133">Transmembrane helix</keyword>
<protein>
    <submittedName>
        <fullName evidence="2">Uncharacterized protein</fullName>
    </submittedName>
</protein>
<keyword evidence="1" id="KW-0472">Membrane</keyword>
<accession>A0AAN7AE53</accession>
<keyword evidence="1" id="KW-0812">Transmembrane</keyword>